<dbReference type="EMBL" id="CM047590">
    <property type="protein sequence ID" value="KAI9919582.1"/>
    <property type="molecule type" value="Genomic_DNA"/>
</dbReference>
<evidence type="ECO:0000313" key="1">
    <source>
        <dbReference type="EMBL" id="KAI9919582.1"/>
    </source>
</evidence>
<comment type="caution">
    <text evidence="1">The sequence shown here is derived from an EMBL/GenBank/DDBJ whole genome shotgun (WGS) entry which is preliminary data.</text>
</comment>
<name>A0ACC0WLF6_9STRA</name>
<keyword evidence="2" id="KW-1185">Reference proteome</keyword>
<evidence type="ECO:0000313" key="2">
    <source>
        <dbReference type="Proteomes" id="UP001163321"/>
    </source>
</evidence>
<organism evidence="1 2">
    <name type="scientific">Peronosclerospora sorghi</name>
    <dbReference type="NCBI Taxonomy" id="230839"/>
    <lineage>
        <taxon>Eukaryota</taxon>
        <taxon>Sar</taxon>
        <taxon>Stramenopiles</taxon>
        <taxon>Oomycota</taxon>
        <taxon>Peronosporomycetes</taxon>
        <taxon>Peronosporales</taxon>
        <taxon>Peronosporaceae</taxon>
        <taxon>Peronosclerospora</taxon>
    </lineage>
</organism>
<accession>A0ACC0WLF6</accession>
<protein>
    <submittedName>
        <fullName evidence="1">Uncharacterized protein</fullName>
    </submittedName>
</protein>
<gene>
    <name evidence="1" type="ORF">PsorP6_017761</name>
</gene>
<proteinExistence type="predicted"/>
<sequence>MLEPPPEAVHASLEEGEATLIEHVRSQGFAVTRTRTNKSKTGVTHKVCFGCAHGGAYKNRRDYLTEELGNARRPPGLQDVRNGENDENDAAAAPAYNWTTTVEVAGHNHGEAEILSVYPSLRELDNNQKRTTRTCQRRALRQR</sequence>
<dbReference type="Proteomes" id="UP001163321">
    <property type="component" value="Chromosome 11"/>
</dbReference>
<reference evidence="1 2" key="1">
    <citation type="journal article" date="2022" name="bioRxiv">
        <title>The genome of the oomycete Peronosclerospora sorghi, a cosmopolitan pathogen of maize and sorghum, is inflated with dispersed pseudogenes.</title>
        <authorList>
            <person name="Fletcher K."/>
            <person name="Martin F."/>
            <person name="Isakeit T."/>
            <person name="Cavanaugh K."/>
            <person name="Magill C."/>
            <person name="Michelmore R."/>
        </authorList>
    </citation>
    <scope>NUCLEOTIDE SEQUENCE [LARGE SCALE GENOMIC DNA]</scope>
    <source>
        <strain evidence="1">P6</strain>
    </source>
</reference>